<proteinExistence type="predicted"/>
<feature type="domain" description="Protein Lines N-terminal" evidence="1">
    <location>
        <begin position="440"/>
        <end position="560"/>
    </location>
</feature>
<gene>
    <name evidence="3" type="ORF">Fot_21106</name>
</gene>
<dbReference type="AlphaFoldDB" id="A0ABD1UTW5"/>
<dbReference type="PANTHER" id="PTHR16057:SF1">
    <property type="entry name" value="PROTEIN LINES HOMOLOG 1"/>
    <property type="match status" value="1"/>
</dbReference>
<protein>
    <submittedName>
        <fullName evidence="3">Uncharacterized protein</fullName>
    </submittedName>
</protein>
<evidence type="ECO:0000259" key="1">
    <source>
        <dbReference type="Pfam" id="PF14694"/>
    </source>
</evidence>
<dbReference type="Pfam" id="PF14694">
    <property type="entry name" value="LINES_N"/>
    <property type="match status" value="1"/>
</dbReference>
<dbReference type="Proteomes" id="UP001604277">
    <property type="component" value="Unassembled WGS sequence"/>
</dbReference>
<dbReference type="InterPro" id="IPR029415">
    <property type="entry name" value="Lines_C"/>
</dbReference>
<name>A0ABD1UTW5_9LAMI</name>
<organism evidence="3 4">
    <name type="scientific">Forsythia ovata</name>
    <dbReference type="NCBI Taxonomy" id="205694"/>
    <lineage>
        <taxon>Eukaryota</taxon>
        <taxon>Viridiplantae</taxon>
        <taxon>Streptophyta</taxon>
        <taxon>Embryophyta</taxon>
        <taxon>Tracheophyta</taxon>
        <taxon>Spermatophyta</taxon>
        <taxon>Magnoliopsida</taxon>
        <taxon>eudicotyledons</taxon>
        <taxon>Gunneridae</taxon>
        <taxon>Pentapetalae</taxon>
        <taxon>asterids</taxon>
        <taxon>lamiids</taxon>
        <taxon>Lamiales</taxon>
        <taxon>Oleaceae</taxon>
        <taxon>Forsythieae</taxon>
        <taxon>Forsythia</taxon>
    </lineage>
</organism>
<evidence type="ECO:0000259" key="2">
    <source>
        <dbReference type="Pfam" id="PF14695"/>
    </source>
</evidence>
<dbReference type="InterPro" id="IPR032794">
    <property type="entry name" value="LINES_N"/>
</dbReference>
<dbReference type="Pfam" id="PF14695">
    <property type="entry name" value="LINES_C"/>
    <property type="match status" value="1"/>
</dbReference>
<reference evidence="4" key="1">
    <citation type="submission" date="2024-07" db="EMBL/GenBank/DDBJ databases">
        <title>Two chromosome-level genome assemblies of Korean endemic species Abeliophyllum distichum and Forsythia ovata (Oleaceae).</title>
        <authorList>
            <person name="Jang H."/>
        </authorList>
    </citation>
    <scope>NUCLEOTIDE SEQUENCE [LARGE SCALE GENOMIC DNA]</scope>
</reference>
<dbReference type="PANTHER" id="PTHR16057">
    <property type="entry name" value="WINS1, 2 PROTEIN"/>
    <property type="match status" value="1"/>
</dbReference>
<sequence>MCPQSPCSRLSSLISSLSPYLGLTPESLTKEIENHLLIALSQDSVEMPVDNSACSVVSTSYSDNRHCLAKIMVDLMALLAAQNPYIQHLAGNTFVAISEFIVGSDSSWDDFMHFLCLCLEWAICNNLSSSFEPSAFKSQYLDYALPISISSLKLKLTNTNWLMVAAIFRVLRNILKLLKRDFDDNLIKRYLDFISSLILNVPWDLLNEIFVGHNAEAPRGAGKNILQHIKAVQPKEATMFYGNLLQFFCSLVEQSSLLEVGVDSLSVICKISNLVPKLLSWCHGELQSSDNVRISQYFRHKMLMLIIKLSFRIYLESTLIVSWLHLVHEFFEDLLLQPIPGEKFEEDYCLEGSPFCTSLFYPGKRSMSSRHLQRLAVFLFLRCSLSLLSMKASPDKQCACERLEACLTFDLNLNSECCTKSKGLIELHKWVRAHVPADIFLDHEMYSKQCLTFTLSFVQLYMHEDDILFEVLLQLFCLPFHPDRRIREGELRLEVKNHKCFLASDLFNPIHIFHIFLAEILYDHQVLLDYLISKDTGTSCAEYLLRSLRIVYDSWELFVEFPEMEEAKYQLCSKRRKVLAGSLNFGEVLFSPGVKNDGSPSLLETECKKDQLSDSKRCRNYRLPFVAARDCLVSLRTSIESLCQKNLFPYNPQALLLRLMRFEELCFKNNVKPELELTRLQYHCIASESNRAMGGDMENLEVFGTHHYIITYHEREDQLMLTHTHVEAFFSST</sequence>
<accession>A0ABD1UTW5</accession>
<evidence type="ECO:0000313" key="4">
    <source>
        <dbReference type="Proteomes" id="UP001604277"/>
    </source>
</evidence>
<comment type="caution">
    <text evidence="3">The sequence shown here is derived from an EMBL/GenBank/DDBJ whole genome shotgun (WGS) entry which is preliminary data.</text>
</comment>
<evidence type="ECO:0000313" key="3">
    <source>
        <dbReference type="EMBL" id="KAL2528505.1"/>
    </source>
</evidence>
<dbReference type="EMBL" id="JBFOLJ010000006">
    <property type="protein sequence ID" value="KAL2528505.1"/>
    <property type="molecule type" value="Genomic_DNA"/>
</dbReference>
<dbReference type="InterPro" id="IPR024875">
    <property type="entry name" value="Protein_Lines"/>
</dbReference>
<feature type="domain" description="Protein Lines C-terminal" evidence="2">
    <location>
        <begin position="630"/>
        <end position="664"/>
    </location>
</feature>
<keyword evidence="4" id="KW-1185">Reference proteome</keyword>